<comment type="caution">
    <text evidence="8">The sequence shown here is derived from an EMBL/GenBank/DDBJ whole genome shotgun (WGS) entry which is preliminary data.</text>
</comment>
<accession>A0A7V8NNR6</accession>
<organism evidence="8 9">
    <name type="scientific">Candidatus Acidiferrum panamense</name>
    <dbReference type="NCBI Taxonomy" id="2741543"/>
    <lineage>
        <taxon>Bacteria</taxon>
        <taxon>Pseudomonadati</taxon>
        <taxon>Acidobacteriota</taxon>
        <taxon>Terriglobia</taxon>
        <taxon>Candidatus Acidiferrales</taxon>
        <taxon>Candidatus Acidiferrum</taxon>
    </lineage>
</organism>
<evidence type="ECO:0000256" key="4">
    <source>
        <dbReference type="ARBA" id="ARBA00022692"/>
    </source>
</evidence>
<keyword evidence="6 7" id="KW-0472">Membrane</keyword>
<evidence type="ECO:0000256" key="2">
    <source>
        <dbReference type="ARBA" id="ARBA00022475"/>
    </source>
</evidence>
<dbReference type="PANTHER" id="PTHR30589">
    <property type="entry name" value="PROLIPOPROTEIN DIACYLGLYCERYL TRANSFERASE"/>
    <property type="match status" value="1"/>
</dbReference>
<feature type="transmembrane region" description="Helical" evidence="7">
    <location>
        <begin position="12"/>
        <end position="30"/>
    </location>
</feature>
<feature type="non-terminal residue" evidence="8">
    <location>
        <position position="210"/>
    </location>
</feature>
<dbReference type="Proteomes" id="UP000567293">
    <property type="component" value="Unassembled WGS sequence"/>
</dbReference>
<comment type="similarity">
    <text evidence="1">Belongs to the Lgt family.</text>
</comment>
<dbReference type="GO" id="GO:0042158">
    <property type="term" value="P:lipoprotein biosynthetic process"/>
    <property type="evidence" value="ECO:0007669"/>
    <property type="project" value="InterPro"/>
</dbReference>
<dbReference type="GO" id="GO:0005886">
    <property type="term" value="C:plasma membrane"/>
    <property type="evidence" value="ECO:0007669"/>
    <property type="project" value="InterPro"/>
</dbReference>
<evidence type="ECO:0000313" key="9">
    <source>
        <dbReference type="Proteomes" id="UP000567293"/>
    </source>
</evidence>
<feature type="transmembrane region" description="Helical" evidence="7">
    <location>
        <begin position="59"/>
        <end position="78"/>
    </location>
</feature>
<dbReference type="GO" id="GO:0008961">
    <property type="term" value="F:phosphatidylglycerol-prolipoprotein diacylglyceryl transferase activity"/>
    <property type="evidence" value="ECO:0007669"/>
    <property type="project" value="InterPro"/>
</dbReference>
<dbReference type="AlphaFoldDB" id="A0A7V8NNR6"/>
<keyword evidence="9" id="KW-1185">Reference proteome</keyword>
<protein>
    <submittedName>
        <fullName evidence="8">Prolipoprotein diacylglyceryl transferase</fullName>
    </submittedName>
</protein>
<gene>
    <name evidence="8" type="ORF">HRJ53_05505</name>
</gene>
<proteinExistence type="inferred from homology"/>
<dbReference type="EMBL" id="JACDQQ010000536">
    <property type="protein sequence ID" value="MBA0084430.1"/>
    <property type="molecule type" value="Genomic_DNA"/>
</dbReference>
<keyword evidence="5 7" id="KW-1133">Transmembrane helix</keyword>
<dbReference type="InterPro" id="IPR001640">
    <property type="entry name" value="Lgt"/>
</dbReference>
<evidence type="ECO:0000256" key="5">
    <source>
        <dbReference type="ARBA" id="ARBA00022989"/>
    </source>
</evidence>
<dbReference type="PANTHER" id="PTHR30589:SF0">
    <property type="entry name" value="PHOSPHATIDYLGLYCEROL--PROLIPOPROTEIN DIACYLGLYCERYL TRANSFERASE"/>
    <property type="match status" value="1"/>
</dbReference>
<evidence type="ECO:0000256" key="6">
    <source>
        <dbReference type="ARBA" id="ARBA00023136"/>
    </source>
</evidence>
<feature type="transmembrane region" description="Helical" evidence="7">
    <location>
        <begin position="181"/>
        <end position="198"/>
    </location>
</feature>
<evidence type="ECO:0000256" key="1">
    <source>
        <dbReference type="ARBA" id="ARBA00007150"/>
    </source>
</evidence>
<evidence type="ECO:0000256" key="3">
    <source>
        <dbReference type="ARBA" id="ARBA00022679"/>
    </source>
</evidence>
<evidence type="ECO:0000313" key="8">
    <source>
        <dbReference type="EMBL" id="MBA0084430.1"/>
    </source>
</evidence>
<evidence type="ECO:0000256" key="7">
    <source>
        <dbReference type="SAM" id="Phobius"/>
    </source>
</evidence>
<feature type="transmembrane region" description="Helical" evidence="7">
    <location>
        <begin position="98"/>
        <end position="119"/>
    </location>
</feature>
<keyword evidence="3 8" id="KW-0808">Transferase</keyword>
<keyword evidence="4 7" id="KW-0812">Transmembrane</keyword>
<dbReference type="Pfam" id="PF01790">
    <property type="entry name" value="LGT"/>
    <property type="match status" value="1"/>
</dbReference>
<sequence>MIPFLHLGPLTIPTFGLMVAAGLLVSAYVLQADFDRRRDRFLASGYLKESKEPSHHDEGFLIIGIAGISGLVGARLYHVLESPRELMADPSLLVSRFGFAWFGGFLGGFVALIFLAKYYRIPALEFMDLCSPAAAVGYAIGRIGCLLSGDGDYGVPTKLPWGMSFPNGVVPTSERVHPTPIYEFLIWLLFAMILWQLGKKTLGGEAPGKV</sequence>
<reference evidence="8" key="1">
    <citation type="submission" date="2020-06" db="EMBL/GenBank/DDBJ databases">
        <title>Legume-microbial interactions unlock mineral nutrients during tropical forest succession.</title>
        <authorList>
            <person name="Epihov D.Z."/>
        </authorList>
    </citation>
    <scope>NUCLEOTIDE SEQUENCE [LARGE SCALE GENOMIC DNA]</scope>
    <source>
        <strain evidence="8">Pan2503</strain>
    </source>
</reference>
<keyword evidence="2" id="KW-1003">Cell membrane</keyword>
<name>A0A7V8NNR6_9BACT</name>